<dbReference type="RefSeq" id="WP_122629671.1">
    <property type="nucleotide sequence ID" value="NZ_UPPP01000097.1"/>
</dbReference>
<gene>
    <name evidence="3" type="ORF">LUCI_4104</name>
</gene>
<dbReference type="InterPro" id="IPR036196">
    <property type="entry name" value="Ptyr_pPase_sf"/>
</dbReference>
<name>A0A498RFF7_9FIRM</name>
<reference evidence="3 4" key="1">
    <citation type="submission" date="2018-06" db="EMBL/GenBank/DDBJ databases">
        <authorList>
            <person name="Strepis N."/>
        </authorList>
    </citation>
    <scope>NUCLEOTIDE SEQUENCE [LARGE SCALE GENOMIC DNA]</scope>
    <source>
        <strain evidence="3">LUCI</strain>
    </source>
</reference>
<evidence type="ECO:0000313" key="3">
    <source>
        <dbReference type="EMBL" id="VBB08823.1"/>
    </source>
</evidence>
<dbReference type="InterPro" id="IPR023485">
    <property type="entry name" value="Ptyr_pPase"/>
</dbReference>
<dbReference type="Pfam" id="PF01451">
    <property type="entry name" value="LMWPc"/>
    <property type="match status" value="1"/>
</dbReference>
<keyword evidence="1" id="KW-0059">Arsenical resistance</keyword>
<dbReference type="SMART" id="SM00226">
    <property type="entry name" value="LMWPc"/>
    <property type="match status" value="1"/>
</dbReference>
<dbReference type="OrthoDB" id="9784339at2"/>
<dbReference type="GO" id="GO:0046685">
    <property type="term" value="P:response to arsenic-containing substance"/>
    <property type="evidence" value="ECO:0007669"/>
    <property type="project" value="UniProtKB-KW"/>
</dbReference>
<evidence type="ECO:0000313" key="4">
    <source>
        <dbReference type="Proteomes" id="UP000277811"/>
    </source>
</evidence>
<evidence type="ECO:0000259" key="2">
    <source>
        <dbReference type="SMART" id="SM00226"/>
    </source>
</evidence>
<dbReference type="Gene3D" id="3.40.50.2300">
    <property type="match status" value="1"/>
</dbReference>
<dbReference type="CDD" id="cd16345">
    <property type="entry name" value="LMWP_ArsC"/>
    <property type="match status" value="1"/>
</dbReference>
<dbReference type="EMBL" id="UPPP01000097">
    <property type="protein sequence ID" value="VBB08823.1"/>
    <property type="molecule type" value="Genomic_DNA"/>
</dbReference>
<dbReference type="PANTHER" id="PTHR43428:SF1">
    <property type="entry name" value="ARSENATE REDUCTASE"/>
    <property type="match status" value="1"/>
</dbReference>
<protein>
    <submittedName>
        <fullName evidence="3">Pancreatic ribonuclease</fullName>
    </submittedName>
</protein>
<dbReference type="SUPFAM" id="SSF52788">
    <property type="entry name" value="Phosphotyrosine protein phosphatases I"/>
    <property type="match status" value="1"/>
</dbReference>
<feature type="domain" description="Phosphotyrosine protein phosphatase I" evidence="2">
    <location>
        <begin position="4"/>
        <end position="134"/>
    </location>
</feature>
<accession>A0A498RFF7</accession>
<dbReference type="PANTHER" id="PTHR43428">
    <property type="entry name" value="ARSENATE REDUCTASE"/>
    <property type="match status" value="1"/>
</dbReference>
<keyword evidence="4" id="KW-1185">Reference proteome</keyword>
<proteinExistence type="predicted"/>
<sequence length="136" mass="15455">MEKKKVLFLCTHNSARSQMAEGWLRHLYGDRYLAFSAGTQPSKVNPYVAKSMQQAGVDMSSHTSKHVNEFINQDFDYIVTVCDNAKEACPYFAGGKEHLHQSFSDPSAFTGTDEEIMNGVNEVREQIKNWIIKTFK</sequence>
<evidence type="ECO:0000256" key="1">
    <source>
        <dbReference type="ARBA" id="ARBA00022849"/>
    </source>
</evidence>
<dbReference type="Proteomes" id="UP000277811">
    <property type="component" value="Unassembled WGS sequence"/>
</dbReference>
<dbReference type="AlphaFoldDB" id="A0A498RFF7"/>
<organism evidence="3 4">
    <name type="scientific">Lucifera butyrica</name>
    <dbReference type="NCBI Taxonomy" id="1351585"/>
    <lineage>
        <taxon>Bacteria</taxon>
        <taxon>Bacillati</taxon>
        <taxon>Bacillota</taxon>
        <taxon>Negativicutes</taxon>
        <taxon>Veillonellales</taxon>
        <taxon>Veillonellaceae</taxon>
        <taxon>Lucifera</taxon>
    </lineage>
</organism>